<keyword evidence="1" id="KW-1133">Transmembrane helix</keyword>
<dbReference type="InterPro" id="IPR003609">
    <property type="entry name" value="Pan_app"/>
</dbReference>
<dbReference type="Gene3D" id="3.50.4.10">
    <property type="entry name" value="Hepatocyte Growth Factor"/>
    <property type="match status" value="3"/>
</dbReference>
<feature type="chain" id="PRO_5020035492" evidence="2">
    <location>
        <begin position="27"/>
        <end position="976"/>
    </location>
</feature>
<protein>
    <submittedName>
        <fullName evidence="4">Putative antigen b membrane protein</fullName>
    </submittedName>
</protein>
<feature type="domain" description="Apple" evidence="3">
    <location>
        <begin position="654"/>
        <end position="737"/>
    </location>
</feature>
<dbReference type="EMBL" id="GHJT01008000">
    <property type="protein sequence ID" value="MOY41971.1"/>
    <property type="molecule type" value="Transcribed_RNA"/>
</dbReference>
<dbReference type="PROSITE" id="PS50948">
    <property type="entry name" value="PAN"/>
    <property type="match status" value="2"/>
</dbReference>
<dbReference type="SUPFAM" id="SSF57414">
    <property type="entry name" value="Hairpin loop containing domain-like"/>
    <property type="match status" value="3"/>
</dbReference>
<feature type="signal peptide" evidence="2">
    <location>
        <begin position="1"/>
        <end position="26"/>
    </location>
</feature>
<reference evidence="4" key="1">
    <citation type="submission" date="2019-04" db="EMBL/GenBank/DDBJ databases">
        <title>An insight into the mialome of Ixodes scapularis.</title>
        <authorList>
            <person name="Ribeiro J.M."/>
            <person name="Mather T.N."/>
            <person name="Karim S."/>
        </authorList>
    </citation>
    <scope>NUCLEOTIDE SEQUENCE</scope>
</reference>
<dbReference type="OrthoDB" id="6477210at2759"/>
<organism evidence="4">
    <name type="scientific">Ixodes scapularis</name>
    <name type="common">Black-legged tick</name>
    <name type="synonym">Deer tick</name>
    <dbReference type="NCBI Taxonomy" id="6945"/>
    <lineage>
        <taxon>Eukaryota</taxon>
        <taxon>Metazoa</taxon>
        <taxon>Ecdysozoa</taxon>
        <taxon>Arthropoda</taxon>
        <taxon>Chelicerata</taxon>
        <taxon>Arachnida</taxon>
        <taxon>Acari</taxon>
        <taxon>Parasitiformes</taxon>
        <taxon>Ixodida</taxon>
        <taxon>Ixodoidea</taxon>
        <taxon>Ixodidae</taxon>
        <taxon>Ixodinae</taxon>
        <taxon>Ixodes</taxon>
    </lineage>
</organism>
<dbReference type="Pfam" id="PF00024">
    <property type="entry name" value="PAN_1"/>
    <property type="match status" value="4"/>
</dbReference>
<evidence type="ECO:0000256" key="2">
    <source>
        <dbReference type="SAM" id="SignalP"/>
    </source>
</evidence>
<keyword evidence="2" id="KW-0732">Signal</keyword>
<keyword evidence="1" id="KW-0472">Membrane</keyword>
<feature type="domain" description="Apple" evidence="3">
    <location>
        <begin position="812"/>
        <end position="895"/>
    </location>
</feature>
<evidence type="ECO:0000313" key="4">
    <source>
        <dbReference type="EMBL" id="MOY41971.1"/>
    </source>
</evidence>
<sequence>MTRNTPQGMWLVATLCFLGIGLQCSAQQKYPDIKAMLAKSYQTNVEFTKQPQNISEFTTEFHSREDQTGYFEILISGMINYVYYYGETNEEVTIINNVCDVQPLTPDAMKDGTVYTGSSSILYSLPSEKMEYKAETTVRGIKVSQFSYKDDKDNTYDVYFRAADWVADDNTTAQVPVRVTNTSAKGVQMYDFYNFKPYTKRFGDMALKTGIGCKGKQNPKGKSPPTLPNQISFQYEIYNLKKVGGKPEDALELNKIWFDATNKVAKVELNMRNVQGVTEIHDFNSGVMYKLSKDDSCTIQHVSESEFSVSMAEQGVVGMRSPAQLLALTGDFYYAGQTVMRGVACDIWESVQENVHRSGLLLNRVVTTFYITTLKWHATSYGEDETFVPVYRTMAGATNDIYSTGVWSPDFYLAVSYFDFTEEKTYNQGFLMNMDISDCFVSKTYFEMFLMTDQEVSKTDIWKSYTQLSETLWEKMYTAAEISPLRIPRLQVGLTDNATLHVVGLLLPEQAAITRFVELKSAGSVFPGSSMKHLVKMPSQEECAQECFNDQMCLTFLYCDHECYMAPTTLRLFWGKPVTVYGCQQYYKSEANMSLPYKEIPAVLDSIQAEVKKGLEVKVDGETGTKITYKAVKFNTDASPFNERSKAALYELALPQKTLSLKKETTMKAVPLFTSTEISSVQQCYRNCITESGTQCTSFSYCPTTKECRLSSVYVMDDDDPENVEIDSRCNVYIRSYMQFFDKFPGSVSRVNGDESKSGVKTAAECAKTCKHHPLIRCRGFEYCPGSKSCVMHTKHFLDLDPHDIVNNTDACSHYALKFSADYTEGARKELVDPNSRTIDLISLEECAKACSTDPSETCQSFNFCPGNDGPDRKCVLNTLTVLDRGADFRDSSACFFYYQQDHVTNFIHHNKYLRSTTPISGYTSHGLAGLLIGMLIFGLVLGALGFAAFTYYKARKAGDNAGTVHFMRHQNDEAS</sequence>
<dbReference type="VEuPathDB" id="VectorBase:ISCP_012668"/>
<proteinExistence type="predicted"/>
<feature type="transmembrane region" description="Helical" evidence="1">
    <location>
        <begin position="928"/>
        <end position="953"/>
    </location>
</feature>
<dbReference type="Pfam" id="PF25898">
    <property type="entry name" value="LolA_2nd_metazoa"/>
    <property type="match status" value="1"/>
</dbReference>
<keyword evidence="1" id="KW-0812">Transmembrane</keyword>
<dbReference type="SMART" id="SM00473">
    <property type="entry name" value="PAN_AP"/>
    <property type="match status" value="4"/>
</dbReference>
<dbReference type="AlphaFoldDB" id="A0A4D5RZ92"/>
<evidence type="ECO:0000256" key="1">
    <source>
        <dbReference type="SAM" id="Phobius"/>
    </source>
</evidence>
<name>A0A4D5RZ92_IXOSC</name>
<evidence type="ECO:0000259" key="3">
    <source>
        <dbReference type="PROSITE" id="PS50948"/>
    </source>
</evidence>
<accession>A0A4D5RZ92</accession>
<dbReference type="InterPro" id="IPR058831">
    <property type="entry name" value="LolA-like_dom_2nd"/>
</dbReference>